<evidence type="ECO:0000313" key="1">
    <source>
        <dbReference type="EMBL" id="MEQ2250201.1"/>
    </source>
</evidence>
<dbReference type="EMBL" id="JAHRIQ010089339">
    <property type="protein sequence ID" value="MEQ2250201.1"/>
    <property type="molecule type" value="Genomic_DNA"/>
</dbReference>
<sequence length="71" mass="8060">MGVFLPRHISRISQRSMPIRRFGGHRSLVPYSQTSKLSYGYTKMNISRSDYRVFSANSSTGCTELANKISE</sequence>
<keyword evidence="2" id="KW-1185">Reference proteome</keyword>
<comment type="caution">
    <text evidence="1">The sequence shown here is derived from an EMBL/GenBank/DDBJ whole genome shotgun (WGS) entry which is preliminary data.</text>
</comment>
<accession>A0ABV0UYI8</accession>
<organism evidence="1 2">
    <name type="scientific">Ilyodon furcidens</name>
    <name type="common">goldbreast splitfin</name>
    <dbReference type="NCBI Taxonomy" id="33524"/>
    <lineage>
        <taxon>Eukaryota</taxon>
        <taxon>Metazoa</taxon>
        <taxon>Chordata</taxon>
        <taxon>Craniata</taxon>
        <taxon>Vertebrata</taxon>
        <taxon>Euteleostomi</taxon>
        <taxon>Actinopterygii</taxon>
        <taxon>Neopterygii</taxon>
        <taxon>Teleostei</taxon>
        <taxon>Neoteleostei</taxon>
        <taxon>Acanthomorphata</taxon>
        <taxon>Ovalentaria</taxon>
        <taxon>Atherinomorphae</taxon>
        <taxon>Cyprinodontiformes</taxon>
        <taxon>Goodeidae</taxon>
        <taxon>Ilyodon</taxon>
    </lineage>
</organism>
<proteinExistence type="predicted"/>
<name>A0ABV0UYI8_9TELE</name>
<gene>
    <name evidence="1" type="ORF">ILYODFUR_037416</name>
</gene>
<protein>
    <submittedName>
        <fullName evidence="1">Uncharacterized protein</fullName>
    </submittedName>
</protein>
<reference evidence="1 2" key="1">
    <citation type="submission" date="2021-06" db="EMBL/GenBank/DDBJ databases">
        <authorList>
            <person name="Palmer J.M."/>
        </authorList>
    </citation>
    <scope>NUCLEOTIDE SEQUENCE [LARGE SCALE GENOMIC DNA]</scope>
    <source>
        <strain evidence="2">if_2019</strain>
        <tissue evidence="1">Muscle</tissue>
    </source>
</reference>
<dbReference type="Proteomes" id="UP001482620">
    <property type="component" value="Unassembled WGS sequence"/>
</dbReference>
<evidence type="ECO:0000313" key="2">
    <source>
        <dbReference type="Proteomes" id="UP001482620"/>
    </source>
</evidence>